<organism evidence="1 2">
    <name type="scientific">Christiangramia gaetbulicola</name>
    <dbReference type="NCBI Taxonomy" id="703340"/>
    <lineage>
        <taxon>Bacteria</taxon>
        <taxon>Pseudomonadati</taxon>
        <taxon>Bacteroidota</taxon>
        <taxon>Flavobacteriia</taxon>
        <taxon>Flavobacteriales</taxon>
        <taxon>Flavobacteriaceae</taxon>
        <taxon>Christiangramia</taxon>
    </lineage>
</organism>
<evidence type="ECO:0000313" key="1">
    <source>
        <dbReference type="EMBL" id="PTX44874.1"/>
    </source>
</evidence>
<dbReference type="OrthoDB" id="9809066at2"/>
<comment type="caution">
    <text evidence="1">The sequence shown here is derived from an EMBL/GenBank/DDBJ whole genome shotgun (WGS) entry which is preliminary data.</text>
</comment>
<name>A0A2T6AM24_9FLAO</name>
<gene>
    <name evidence="1" type="ORF">C8P64_0857</name>
</gene>
<dbReference type="AlphaFoldDB" id="A0A2T6AM24"/>
<proteinExistence type="predicted"/>
<dbReference type="EMBL" id="QBKQ01000001">
    <property type="protein sequence ID" value="PTX44874.1"/>
    <property type="molecule type" value="Genomic_DNA"/>
</dbReference>
<keyword evidence="2" id="KW-1185">Reference proteome</keyword>
<reference evidence="1 2" key="1">
    <citation type="submission" date="2018-04" db="EMBL/GenBank/DDBJ databases">
        <title>Genomic Encyclopedia of Archaeal and Bacterial Type Strains, Phase II (KMG-II): from individual species to whole genera.</title>
        <authorList>
            <person name="Goeker M."/>
        </authorList>
    </citation>
    <scope>NUCLEOTIDE SEQUENCE [LARGE SCALE GENOMIC DNA]</scope>
    <source>
        <strain evidence="1 2">DSM 23082</strain>
    </source>
</reference>
<protein>
    <submittedName>
        <fullName evidence="1">Uncharacterized protein</fullName>
    </submittedName>
</protein>
<accession>A0A2T6AM24</accession>
<sequence>MRNFLHDQPRVFLIVLLLLFSPLISLAQEEEQEGAPSAEELAKKLQNPVASLISVPFQGNFDFGVGPDDGRRFTLNVQPVIPLSISQDWNLIARVILPITTQNDVFGNSGRQTGLGDMVASAFFSPKEPTSGGLIWGAGPVFLVPTATDDLGTKKFGIGPTGVVLKQIGDITVGALANHIWSVAGDDDMPDVNSTFLQPFVAKNFAGGYAITLNTELTQSWDYDATSGTINLTGSKVISLGSQLAQVALGPRIPYGNANTSEWGFRAVFVLLFPK</sequence>
<dbReference type="Proteomes" id="UP000244174">
    <property type="component" value="Unassembled WGS sequence"/>
</dbReference>
<dbReference type="RefSeq" id="WP_108170787.1">
    <property type="nucleotide sequence ID" value="NZ_QBKQ01000001.1"/>
</dbReference>
<evidence type="ECO:0000313" key="2">
    <source>
        <dbReference type="Proteomes" id="UP000244174"/>
    </source>
</evidence>